<name>A0A381YF04_9ZZZZ</name>
<reference evidence="1" key="1">
    <citation type="submission" date="2018-05" db="EMBL/GenBank/DDBJ databases">
        <authorList>
            <person name="Lanie J.A."/>
            <person name="Ng W.-L."/>
            <person name="Kazmierczak K.M."/>
            <person name="Andrzejewski T.M."/>
            <person name="Davidsen T.M."/>
            <person name="Wayne K.J."/>
            <person name="Tettelin H."/>
            <person name="Glass J.I."/>
            <person name="Rusch D."/>
            <person name="Podicherti R."/>
            <person name="Tsui H.-C.T."/>
            <person name="Winkler M.E."/>
        </authorList>
    </citation>
    <scope>NUCLEOTIDE SEQUENCE</scope>
</reference>
<sequence>MVPGSIISGCSAARLARVVRDDEVEGSNPFTPT</sequence>
<accession>A0A381YF04</accession>
<dbReference type="EMBL" id="UINC01017983">
    <property type="protein sequence ID" value="SVA75113.1"/>
    <property type="molecule type" value="Genomic_DNA"/>
</dbReference>
<organism evidence="1">
    <name type="scientific">marine metagenome</name>
    <dbReference type="NCBI Taxonomy" id="408172"/>
    <lineage>
        <taxon>unclassified sequences</taxon>
        <taxon>metagenomes</taxon>
        <taxon>ecological metagenomes</taxon>
    </lineage>
</organism>
<protein>
    <submittedName>
        <fullName evidence="1">Uncharacterized protein</fullName>
    </submittedName>
</protein>
<evidence type="ECO:0000313" key="1">
    <source>
        <dbReference type="EMBL" id="SVA75113.1"/>
    </source>
</evidence>
<gene>
    <name evidence="1" type="ORF">METZ01_LOCUS127967</name>
</gene>
<dbReference type="AlphaFoldDB" id="A0A381YF04"/>
<proteinExistence type="predicted"/>